<dbReference type="Pfam" id="PF08246">
    <property type="entry name" value="Inhibitor_I29"/>
    <property type="match status" value="1"/>
</dbReference>
<feature type="domain" description="Cathepsin propeptide inhibitor" evidence="9">
    <location>
        <begin position="34"/>
        <end position="94"/>
    </location>
</feature>
<dbReference type="PROSITE" id="PS00139">
    <property type="entry name" value="THIOL_PROTEASE_CYS"/>
    <property type="match status" value="1"/>
</dbReference>
<dbReference type="Proteomes" id="UP000736164">
    <property type="component" value="Unassembled WGS sequence"/>
</dbReference>
<dbReference type="Gene3D" id="3.90.70.10">
    <property type="entry name" value="Cysteine proteinases"/>
    <property type="match status" value="1"/>
</dbReference>
<protein>
    <submittedName>
        <fullName evidence="10">CATL1 protein</fullName>
    </submittedName>
</protein>
<organism evidence="10 11">
    <name type="scientific">Atractosteus spatula</name>
    <name type="common">Alligator gar</name>
    <name type="synonym">Lepisosteus spatula</name>
    <dbReference type="NCBI Taxonomy" id="7917"/>
    <lineage>
        <taxon>Eukaryota</taxon>
        <taxon>Metazoa</taxon>
        <taxon>Chordata</taxon>
        <taxon>Craniata</taxon>
        <taxon>Vertebrata</taxon>
        <taxon>Euteleostomi</taxon>
        <taxon>Actinopterygii</taxon>
        <taxon>Neopterygii</taxon>
        <taxon>Holostei</taxon>
        <taxon>Semionotiformes</taxon>
        <taxon>Lepisosteidae</taxon>
        <taxon>Atractosteus</taxon>
    </lineage>
</organism>
<dbReference type="InterPro" id="IPR000169">
    <property type="entry name" value="Pept_cys_AS"/>
</dbReference>
<dbReference type="CDD" id="cd02248">
    <property type="entry name" value="Peptidase_C1A"/>
    <property type="match status" value="1"/>
</dbReference>
<dbReference type="InterPro" id="IPR000668">
    <property type="entry name" value="Peptidase_C1A_C"/>
</dbReference>
<evidence type="ECO:0000256" key="2">
    <source>
        <dbReference type="ARBA" id="ARBA00022670"/>
    </source>
</evidence>
<comment type="similarity">
    <text evidence="1">Belongs to the peptidase C1 family.</text>
</comment>
<keyword evidence="11" id="KW-1185">Reference proteome</keyword>
<feature type="non-terminal residue" evidence="10">
    <location>
        <position position="1"/>
    </location>
</feature>
<dbReference type="AlphaFoldDB" id="A0A8J7P0U2"/>
<keyword evidence="5" id="KW-0865">Zymogen</keyword>
<dbReference type="InterPro" id="IPR013128">
    <property type="entry name" value="Peptidase_C1A"/>
</dbReference>
<evidence type="ECO:0000313" key="10">
    <source>
        <dbReference type="EMBL" id="MBN3321256.1"/>
    </source>
</evidence>
<dbReference type="GO" id="GO:0006508">
    <property type="term" value="P:proteolysis"/>
    <property type="evidence" value="ECO:0007669"/>
    <property type="project" value="UniProtKB-KW"/>
</dbReference>
<evidence type="ECO:0000256" key="4">
    <source>
        <dbReference type="ARBA" id="ARBA00022807"/>
    </source>
</evidence>
<evidence type="ECO:0000256" key="7">
    <source>
        <dbReference type="SAM" id="SignalP"/>
    </source>
</evidence>
<keyword evidence="6" id="KW-1015">Disulfide bond</keyword>
<dbReference type="Gene3D" id="2.40.50.170">
    <property type="entry name" value="Cysteine proteinases. Chain C"/>
    <property type="match status" value="1"/>
</dbReference>
<dbReference type="InterPro" id="IPR013201">
    <property type="entry name" value="Prot_inhib_I29"/>
</dbReference>
<accession>A0A8J7P0U2</accession>
<dbReference type="SMART" id="SM00848">
    <property type="entry name" value="Inhibitor_I29"/>
    <property type="match status" value="1"/>
</dbReference>
<evidence type="ECO:0000256" key="6">
    <source>
        <dbReference type="ARBA" id="ARBA00023157"/>
    </source>
</evidence>
<dbReference type="Pfam" id="PF00112">
    <property type="entry name" value="Peptidase_C1"/>
    <property type="match status" value="2"/>
</dbReference>
<proteinExistence type="inferred from homology"/>
<evidence type="ECO:0000259" key="9">
    <source>
        <dbReference type="SMART" id="SM00848"/>
    </source>
</evidence>
<dbReference type="FunFam" id="3.90.70.10:FF:000332">
    <property type="entry name" value="Cathepsin L1"/>
    <property type="match status" value="1"/>
</dbReference>
<gene>
    <name evidence="10" type="primary">Ctsl_3</name>
    <name evidence="10" type="ORF">GTO95_0004438</name>
</gene>
<dbReference type="GO" id="GO:0008234">
    <property type="term" value="F:cysteine-type peptidase activity"/>
    <property type="evidence" value="ECO:0007669"/>
    <property type="project" value="UniProtKB-KW"/>
</dbReference>
<dbReference type="InterPro" id="IPR039417">
    <property type="entry name" value="Peptidase_C1A_papain-like"/>
</dbReference>
<feature type="domain" description="Peptidase C1A papain C-terminal" evidence="8">
    <location>
        <begin position="126"/>
        <end position="325"/>
    </location>
</feature>
<keyword evidence="3" id="KW-0378">Hydrolase</keyword>
<keyword evidence="7" id="KW-0732">Signal</keyword>
<keyword evidence="4" id="KW-0788">Thiol protease</keyword>
<keyword evidence="2" id="KW-0645">Protease</keyword>
<dbReference type="EMBL" id="JAAWVO010054254">
    <property type="protein sequence ID" value="MBN3321256.1"/>
    <property type="molecule type" value="Genomic_DNA"/>
</dbReference>
<dbReference type="SUPFAM" id="SSF54001">
    <property type="entry name" value="Cysteine proteinases"/>
    <property type="match status" value="1"/>
</dbReference>
<comment type="caution">
    <text evidence="10">The sequence shown here is derived from an EMBL/GenBank/DDBJ whole genome shotgun (WGS) entry which is preliminary data.</text>
</comment>
<evidence type="ECO:0000259" key="8">
    <source>
        <dbReference type="SMART" id="SM00645"/>
    </source>
</evidence>
<dbReference type="SMART" id="SM00645">
    <property type="entry name" value="Pept_C1"/>
    <property type="match status" value="1"/>
</dbReference>
<name>A0A8J7P0U2_ATRSP</name>
<feature type="signal peptide" evidence="7">
    <location>
        <begin position="1"/>
        <end position="25"/>
    </location>
</feature>
<dbReference type="InterPro" id="IPR038765">
    <property type="entry name" value="Papain-like_cys_pep_sf"/>
</dbReference>
<evidence type="ECO:0000256" key="3">
    <source>
        <dbReference type="ARBA" id="ARBA00022801"/>
    </source>
</evidence>
<reference evidence="10" key="1">
    <citation type="journal article" date="2021" name="Cell">
        <title>Tracing the genetic footprints of vertebrate landing in non-teleost ray-finned fishes.</title>
        <authorList>
            <person name="Bi X."/>
            <person name="Wang K."/>
            <person name="Yang L."/>
            <person name="Pan H."/>
            <person name="Jiang H."/>
            <person name="Wei Q."/>
            <person name="Fang M."/>
            <person name="Yu H."/>
            <person name="Zhu C."/>
            <person name="Cai Y."/>
            <person name="He Y."/>
            <person name="Gan X."/>
            <person name="Zeng H."/>
            <person name="Yu D."/>
            <person name="Zhu Y."/>
            <person name="Jiang H."/>
            <person name="Qiu Q."/>
            <person name="Yang H."/>
            <person name="Zhang Y.E."/>
            <person name="Wang W."/>
            <person name="Zhu M."/>
            <person name="He S."/>
            <person name="Zhang G."/>
        </authorList>
    </citation>
    <scope>NUCLEOTIDE SEQUENCE</scope>
    <source>
        <strain evidence="10">Allg_001</strain>
    </source>
</reference>
<evidence type="ECO:0000256" key="5">
    <source>
        <dbReference type="ARBA" id="ARBA00023145"/>
    </source>
</evidence>
<sequence length="326" mass="37250">FISRITMKPLILLALLCHSTQRALCSEEEIDLEWQAWKRSFGVSYVEKSDEGQRKAIWEDNMKLIEEHNQNYLKGDKKFKLAMNKYGDLTKEEYKILQGTNIYNKPRKVGKRDSALKLRAAAKRLNAVRIDYRTMGYVTRVKDQGFCGSCWAFSTTGAIEGQLFKKTGQLVSLSEQNLLDCSRSYGTYGCSGAWMANAYDYVVKHGLQSEATYPYTSLDNQPCSYDKRKSIVKIKDYKFIPEARRKKMYSTLYASCLGIEVFNRLYGTQYGEGVWTFRSSQGSVQCGDPEVPAHWGTGWGENGYMRMIRNNNNACGISSYALYPVL</sequence>
<feature type="non-terminal residue" evidence="10">
    <location>
        <position position="326"/>
    </location>
</feature>
<evidence type="ECO:0000256" key="1">
    <source>
        <dbReference type="ARBA" id="ARBA00008455"/>
    </source>
</evidence>
<feature type="chain" id="PRO_5035258855" evidence="7">
    <location>
        <begin position="26"/>
        <end position="326"/>
    </location>
</feature>
<dbReference type="PANTHER" id="PTHR12411">
    <property type="entry name" value="CYSTEINE PROTEASE FAMILY C1-RELATED"/>
    <property type="match status" value="1"/>
</dbReference>
<evidence type="ECO:0000313" key="11">
    <source>
        <dbReference type="Proteomes" id="UP000736164"/>
    </source>
</evidence>